<dbReference type="OrthoDB" id="9810980at2"/>
<dbReference type="GO" id="GO:0005886">
    <property type="term" value="C:plasma membrane"/>
    <property type="evidence" value="ECO:0007669"/>
    <property type="project" value="UniProtKB-SubCell"/>
</dbReference>
<dbReference type="InterPro" id="IPR050739">
    <property type="entry name" value="MFP"/>
</dbReference>
<keyword evidence="6 9" id="KW-0812">Transmembrane</keyword>
<dbReference type="InterPro" id="IPR058982">
    <property type="entry name" value="Beta-barrel_AprE"/>
</dbReference>
<evidence type="ECO:0000256" key="5">
    <source>
        <dbReference type="ARBA" id="ARBA00022519"/>
    </source>
</evidence>
<dbReference type="PANTHER" id="PTHR30386">
    <property type="entry name" value="MEMBRANE FUSION SUBUNIT OF EMRAB-TOLC MULTIDRUG EFFLUX PUMP"/>
    <property type="match status" value="1"/>
</dbReference>
<evidence type="ECO:0000313" key="12">
    <source>
        <dbReference type="EMBL" id="PCD76294.1"/>
    </source>
</evidence>
<evidence type="ECO:0000259" key="10">
    <source>
        <dbReference type="Pfam" id="PF25994"/>
    </source>
</evidence>
<accession>A0A2A4CQC8</accession>
<evidence type="ECO:0000256" key="8">
    <source>
        <dbReference type="ARBA" id="ARBA00023136"/>
    </source>
</evidence>
<comment type="similarity">
    <text evidence="2 9">Belongs to the membrane fusion protein (MFP) (TC 8.A.1) family.</text>
</comment>
<evidence type="ECO:0000256" key="9">
    <source>
        <dbReference type="RuleBase" id="RU365093"/>
    </source>
</evidence>
<evidence type="ECO:0000256" key="2">
    <source>
        <dbReference type="ARBA" id="ARBA00009477"/>
    </source>
</evidence>
<evidence type="ECO:0000256" key="7">
    <source>
        <dbReference type="ARBA" id="ARBA00022989"/>
    </source>
</evidence>
<dbReference type="Gene3D" id="2.40.30.170">
    <property type="match status" value="1"/>
</dbReference>
<sequence length="439" mass="48187">MTGPSSPKRQASPSARGAVTLGLAAIAVLIFGFGLWAAFSSISGAVVASGQVEVEQNRQIVQHPDGGVIAEILVKDGDLVEAGDLLLRLDGTLLRSELTIVESQFFELLARRGRLEAERDDAEETRFPAELAETAASDPAIAQLMEGQRNLFAARRETMQKSLDQLAERRLQTERQIEGIGAQLAALSTQVDLIRRELADQRKLFERGLAQAGRVLALEREEAALAGQIGELTAARAQSEARLTEIAIEALRLASQRREEAETELRNTGYRELELAERRRALSEQIDRLDIRAPVSGLVHAMAVTTPRSVIRAADPVLYLIPQDRPLVISARIPPIHIDEVAIGLPVTLRFSAFSARTTPELFGQVSRISADALLDEATRAAYFRAEVVLKAGETDKLAPLQLVPGMPAEVYIRTAERSPLSYLLKPFTDYFNRAFREN</sequence>
<dbReference type="Proteomes" id="UP000243507">
    <property type="component" value="Unassembled WGS sequence"/>
</dbReference>
<evidence type="ECO:0000313" key="13">
    <source>
        <dbReference type="Proteomes" id="UP000243507"/>
    </source>
</evidence>
<evidence type="ECO:0000256" key="6">
    <source>
        <dbReference type="ARBA" id="ARBA00022692"/>
    </source>
</evidence>
<dbReference type="GO" id="GO:0015031">
    <property type="term" value="P:protein transport"/>
    <property type="evidence" value="ECO:0007669"/>
    <property type="project" value="InterPro"/>
</dbReference>
<gene>
    <name evidence="12" type="ORF">CLN94_08865</name>
</gene>
<organism evidence="12 13">
    <name type="scientific">Pseudothioclava arenosa</name>
    <dbReference type="NCBI Taxonomy" id="1795308"/>
    <lineage>
        <taxon>Bacteria</taxon>
        <taxon>Pseudomonadati</taxon>
        <taxon>Pseudomonadota</taxon>
        <taxon>Alphaproteobacteria</taxon>
        <taxon>Rhodobacterales</taxon>
        <taxon>Paracoccaceae</taxon>
        <taxon>Pseudothioclava</taxon>
    </lineage>
</organism>
<keyword evidence="4 9" id="KW-1003">Cell membrane</keyword>
<keyword evidence="5 9" id="KW-0997">Cell inner membrane</keyword>
<keyword evidence="7 9" id="KW-1133">Transmembrane helix</keyword>
<comment type="caution">
    <text evidence="12">The sequence shown here is derived from an EMBL/GenBank/DDBJ whole genome shotgun (WGS) entry which is preliminary data.</text>
</comment>
<dbReference type="Pfam" id="PF25994">
    <property type="entry name" value="HH_AprE"/>
    <property type="match status" value="1"/>
</dbReference>
<dbReference type="Gene3D" id="2.40.50.100">
    <property type="match status" value="1"/>
</dbReference>
<protein>
    <recommendedName>
        <fullName evidence="9">Membrane fusion protein (MFP) family protein</fullName>
    </recommendedName>
</protein>
<comment type="subcellular location">
    <subcellularLocation>
        <location evidence="1 9">Cell inner membrane</location>
        <topology evidence="1 9">Single-pass membrane protein</topology>
    </subcellularLocation>
</comment>
<keyword evidence="13" id="KW-1185">Reference proteome</keyword>
<feature type="transmembrane region" description="Helical" evidence="9">
    <location>
        <begin position="21"/>
        <end position="39"/>
    </location>
</feature>
<keyword evidence="3 9" id="KW-0813">Transport</keyword>
<dbReference type="EMBL" id="NTJD01000006">
    <property type="protein sequence ID" value="PCD76294.1"/>
    <property type="molecule type" value="Genomic_DNA"/>
</dbReference>
<dbReference type="PRINTS" id="PR01490">
    <property type="entry name" value="RTXTOXIND"/>
</dbReference>
<dbReference type="RefSeq" id="WP_096433327.1">
    <property type="nucleotide sequence ID" value="NZ_NTJD01000006.1"/>
</dbReference>
<proteinExistence type="inferred from homology"/>
<name>A0A2A4CQC8_9RHOB</name>
<dbReference type="PANTHER" id="PTHR30386:SF17">
    <property type="entry name" value="ALKALINE PROTEASE SECRETION PROTEIN APRE"/>
    <property type="match status" value="1"/>
</dbReference>
<evidence type="ECO:0000259" key="11">
    <source>
        <dbReference type="Pfam" id="PF26002"/>
    </source>
</evidence>
<dbReference type="Pfam" id="PF26002">
    <property type="entry name" value="Beta-barrel_AprE"/>
    <property type="match status" value="1"/>
</dbReference>
<evidence type="ECO:0000256" key="3">
    <source>
        <dbReference type="ARBA" id="ARBA00022448"/>
    </source>
</evidence>
<reference evidence="12 13" key="1">
    <citation type="submission" date="2017-09" db="EMBL/GenBank/DDBJ databases">
        <title>A multilocus sequence analysis scheme for characterization of bacteria in the genus Thioclava.</title>
        <authorList>
            <person name="Liu Y."/>
            <person name="Shao Z."/>
        </authorList>
    </citation>
    <scope>NUCLEOTIDE SEQUENCE [LARGE SCALE GENOMIC DNA]</scope>
    <source>
        <strain evidence="12 13">CAU 1312</strain>
    </source>
</reference>
<dbReference type="InterPro" id="IPR010129">
    <property type="entry name" value="T1SS_HlyD"/>
</dbReference>
<feature type="domain" description="AprE-like beta-barrel" evidence="11">
    <location>
        <begin position="327"/>
        <end position="415"/>
    </location>
</feature>
<dbReference type="AlphaFoldDB" id="A0A2A4CQC8"/>
<dbReference type="NCBIfam" id="TIGR01843">
    <property type="entry name" value="type_I_hlyD"/>
    <property type="match status" value="1"/>
</dbReference>
<dbReference type="InterPro" id="IPR058781">
    <property type="entry name" value="HH_AprE-like"/>
</dbReference>
<feature type="domain" description="AprE-like long alpha-helical hairpin" evidence="10">
    <location>
        <begin position="95"/>
        <end position="284"/>
    </location>
</feature>
<evidence type="ECO:0000256" key="4">
    <source>
        <dbReference type="ARBA" id="ARBA00022475"/>
    </source>
</evidence>
<evidence type="ECO:0000256" key="1">
    <source>
        <dbReference type="ARBA" id="ARBA00004377"/>
    </source>
</evidence>
<keyword evidence="8 9" id="KW-0472">Membrane</keyword>